<name>U9U4M9_RHIID</name>
<proteinExistence type="predicted"/>
<sequence>MYKKKVYDKNGPEPASSMNDQTTDIIFCAKTAEKVNLGNEIFHDYLAIMKFRKN</sequence>
<dbReference type="HOGENOM" id="CLU_3051506_0_0_1"/>
<gene>
    <name evidence="1" type="ORF">GLOINDRAFT_25953</name>
</gene>
<dbReference type="EMBL" id="KI283826">
    <property type="protein sequence ID" value="ESA13508.1"/>
    <property type="molecule type" value="Genomic_DNA"/>
</dbReference>
<dbReference type="AlphaFoldDB" id="U9U4M9"/>
<reference evidence="1" key="1">
    <citation type="submission" date="2013-07" db="EMBL/GenBank/DDBJ databases">
        <title>The genome of an arbuscular mycorrhizal fungus provides insights into the evolution of the oldest plant symbiosis.</title>
        <authorList>
            <consortium name="DOE Joint Genome Institute"/>
            <person name="Tisserant E."/>
            <person name="Malbreil M."/>
            <person name="Kuo A."/>
            <person name="Kohler A."/>
            <person name="Symeonidi A."/>
            <person name="Balestrini R."/>
            <person name="Charron P."/>
            <person name="Duensing N."/>
            <person name="Frei-dit-Frey N."/>
            <person name="Gianinazzi-Pearson V."/>
            <person name="Gilbert B."/>
            <person name="Handa Y."/>
            <person name="Hijri M."/>
            <person name="Kaul R."/>
            <person name="Kawaguchi M."/>
            <person name="Krajinski F."/>
            <person name="Lammers P."/>
            <person name="Lapierre D."/>
            <person name="Masclaux F.G."/>
            <person name="Murat C."/>
            <person name="Morin E."/>
            <person name="Ndikumana S."/>
            <person name="Pagni M."/>
            <person name="Petitpierre D."/>
            <person name="Requena N."/>
            <person name="Rosikiewicz P."/>
            <person name="Riley R."/>
            <person name="Saito K."/>
            <person name="San Clemente H."/>
            <person name="Shapiro H."/>
            <person name="van Tuinen D."/>
            <person name="Becard G."/>
            <person name="Bonfante P."/>
            <person name="Paszkowski U."/>
            <person name="Shachar-Hill Y."/>
            <person name="Young J.P."/>
            <person name="Sanders I.R."/>
            <person name="Henrissat B."/>
            <person name="Rensing S.A."/>
            <person name="Grigoriev I.V."/>
            <person name="Corradi N."/>
            <person name="Roux C."/>
            <person name="Martin F."/>
        </authorList>
    </citation>
    <scope>NUCLEOTIDE SEQUENCE</scope>
    <source>
        <strain evidence="1">DAOM 197198</strain>
    </source>
</reference>
<protein>
    <submittedName>
        <fullName evidence="1">Uncharacterized protein</fullName>
    </submittedName>
</protein>
<accession>U9U4M9</accession>
<organism evidence="1">
    <name type="scientific">Rhizophagus irregularis (strain DAOM 181602 / DAOM 197198 / MUCL 43194)</name>
    <name type="common">Arbuscular mycorrhizal fungus</name>
    <name type="synonym">Glomus intraradices</name>
    <dbReference type="NCBI Taxonomy" id="747089"/>
    <lineage>
        <taxon>Eukaryota</taxon>
        <taxon>Fungi</taxon>
        <taxon>Fungi incertae sedis</taxon>
        <taxon>Mucoromycota</taxon>
        <taxon>Glomeromycotina</taxon>
        <taxon>Glomeromycetes</taxon>
        <taxon>Glomerales</taxon>
        <taxon>Glomeraceae</taxon>
        <taxon>Rhizophagus</taxon>
    </lineage>
</organism>
<evidence type="ECO:0000313" key="1">
    <source>
        <dbReference type="EMBL" id="ESA13508.1"/>
    </source>
</evidence>